<organism evidence="2 3">
    <name type="scientific">Rotaria magnacalcarata</name>
    <dbReference type="NCBI Taxonomy" id="392030"/>
    <lineage>
        <taxon>Eukaryota</taxon>
        <taxon>Metazoa</taxon>
        <taxon>Spiralia</taxon>
        <taxon>Gnathifera</taxon>
        <taxon>Rotifera</taxon>
        <taxon>Eurotatoria</taxon>
        <taxon>Bdelloidea</taxon>
        <taxon>Philodinida</taxon>
        <taxon>Philodinidae</taxon>
        <taxon>Rotaria</taxon>
    </lineage>
</organism>
<gene>
    <name evidence="2" type="ORF">GIL414_LOCUS6201</name>
</gene>
<accession>A0A8S2LA32</accession>
<proteinExistence type="predicted"/>
<evidence type="ECO:0000313" key="3">
    <source>
        <dbReference type="Proteomes" id="UP000681720"/>
    </source>
</evidence>
<evidence type="ECO:0000313" key="2">
    <source>
        <dbReference type="EMBL" id="CAF3894054.1"/>
    </source>
</evidence>
<dbReference type="EMBL" id="CAJOBJ010001739">
    <property type="protein sequence ID" value="CAF3894054.1"/>
    <property type="molecule type" value="Genomic_DNA"/>
</dbReference>
<keyword evidence="1" id="KW-1133">Transmembrane helix</keyword>
<comment type="caution">
    <text evidence="2">The sequence shown here is derived from an EMBL/GenBank/DDBJ whole genome shotgun (WGS) entry which is preliminary data.</text>
</comment>
<dbReference type="Proteomes" id="UP000681720">
    <property type="component" value="Unassembled WGS sequence"/>
</dbReference>
<protein>
    <submittedName>
        <fullName evidence="2">Uncharacterized protein</fullName>
    </submittedName>
</protein>
<dbReference type="AlphaFoldDB" id="A0A8S2LA32"/>
<sequence>MTTNAEYCKNFRQRKYNISNRLQQVQPTPPQDLYLCSDHVDNIDLQEDEVNNYFNQLSTTNDDEYRSHGSSYDDSSIIDSEYETESDSDLDCFTDDDDDGTLLYQDGSISLYQAYKAIKKFIIKCNLSYTNILNLILFILFLLPVGHGLIDLPCRSLSICIKQHNGYYCCSNCLQHGKTVGGTCVYYSLDEKQPTRSRRDYIDAATEAERNQNQISVFGAHGNSPLLSLFFNAQVNCPFDYMHLCCR</sequence>
<evidence type="ECO:0000256" key="1">
    <source>
        <dbReference type="SAM" id="Phobius"/>
    </source>
</evidence>
<keyword evidence="1" id="KW-0812">Transmembrane</keyword>
<name>A0A8S2LA32_9BILA</name>
<feature type="transmembrane region" description="Helical" evidence="1">
    <location>
        <begin position="129"/>
        <end position="150"/>
    </location>
</feature>
<keyword evidence="1" id="KW-0472">Membrane</keyword>
<reference evidence="2" key="1">
    <citation type="submission" date="2021-02" db="EMBL/GenBank/DDBJ databases">
        <authorList>
            <person name="Nowell W R."/>
        </authorList>
    </citation>
    <scope>NUCLEOTIDE SEQUENCE</scope>
</reference>